<feature type="compositionally biased region" description="Gly residues" evidence="1">
    <location>
        <begin position="80"/>
        <end position="112"/>
    </location>
</feature>
<reference evidence="3 4" key="1">
    <citation type="submission" date="2020-06" db="EMBL/GenBank/DDBJ databases">
        <title>Genome mining for natural products.</title>
        <authorList>
            <person name="Zhang B."/>
            <person name="Shi J."/>
            <person name="Ge H."/>
        </authorList>
    </citation>
    <scope>NUCLEOTIDE SEQUENCE [LARGE SCALE GENOMIC DNA]</scope>
    <source>
        <strain evidence="3 4">NA02069</strain>
    </source>
</reference>
<feature type="chain" id="PRO_5038524909" description="Lipoprotein" evidence="2">
    <location>
        <begin position="26"/>
        <end position="196"/>
    </location>
</feature>
<feature type="compositionally biased region" description="Basic and acidic residues" evidence="1">
    <location>
        <begin position="146"/>
        <end position="155"/>
    </location>
</feature>
<accession>A0A7H8TA55</accession>
<gene>
    <name evidence="3" type="ORF">HUT05_24785</name>
</gene>
<protein>
    <recommendedName>
        <fullName evidence="5">Lipoprotein</fullName>
    </recommendedName>
</protein>
<name>A0A7H8TA55_STRCX</name>
<evidence type="ECO:0000313" key="3">
    <source>
        <dbReference type="EMBL" id="QKZ20284.1"/>
    </source>
</evidence>
<keyword evidence="4" id="KW-1185">Reference proteome</keyword>
<dbReference type="RefSeq" id="WP_176576344.1">
    <property type="nucleotide sequence ID" value="NZ_CBDRGH010000069.1"/>
</dbReference>
<proteinExistence type="predicted"/>
<sequence length="196" mass="20108">MNSTVLRQLAAVTMTLGATTLLVSCADLAPSAPSKPPVRHGIVIDKYSRTARTENTVHDVYKCRTLTTKAVRSSLALGKTSGGSSGGRGSGRTGGGSGGSGGGGLIGGLFGGGEDRKPKGGPSKTPSGKKPAPRGGSPKSPGTGTQRKECTKVGERTVPTYHPAVYKLRIKAKDGRTAWRTVTVSVYLDTKKGDKV</sequence>
<keyword evidence="2" id="KW-0732">Signal</keyword>
<feature type="region of interest" description="Disordered" evidence="1">
    <location>
        <begin position="77"/>
        <end position="156"/>
    </location>
</feature>
<feature type="signal peptide" evidence="2">
    <location>
        <begin position="1"/>
        <end position="25"/>
    </location>
</feature>
<evidence type="ECO:0008006" key="5">
    <source>
        <dbReference type="Google" id="ProtNLM"/>
    </source>
</evidence>
<evidence type="ECO:0000256" key="2">
    <source>
        <dbReference type="SAM" id="SignalP"/>
    </source>
</evidence>
<evidence type="ECO:0000313" key="4">
    <source>
        <dbReference type="Proteomes" id="UP000509418"/>
    </source>
</evidence>
<dbReference type="Proteomes" id="UP000509418">
    <property type="component" value="Chromosome"/>
</dbReference>
<dbReference type="AlphaFoldDB" id="A0A7H8TA55"/>
<evidence type="ECO:0000256" key="1">
    <source>
        <dbReference type="SAM" id="MobiDB-lite"/>
    </source>
</evidence>
<feature type="compositionally biased region" description="Low complexity" evidence="1">
    <location>
        <begin position="120"/>
        <end position="130"/>
    </location>
</feature>
<dbReference type="EMBL" id="CP056041">
    <property type="protein sequence ID" value="QKZ20284.1"/>
    <property type="molecule type" value="Genomic_DNA"/>
</dbReference>
<organism evidence="3 4">
    <name type="scientific">Streptomyces chartreusis</name>
    <dbReference type="NCBI Taxonomy" id="1969"/>
    <lineage>
        <taxon>Bacteria</taxon>
        <taxon>Bacillati</taxon>
        <taxon>Actinomycetota</taxon>
        <taxon>Actinomycetes</taxon>
        <taxon>Kitasatosporales</taxon>
        <taxon>Streptomycetaceae</taxon>
        <taxon>Streptomyces</taxon>
    </lineage>
</organism>
<dbReference type="PROSITE" id="PS51257">
    <property type="entry name" value="PROKAR_LIPOPROTEIN"/>
    <property type="match status" value="1"/>
</dbReference>